<organism evidence="1 2">
    <name type="scientific">Panacagrimonas perspica</name>
    <dbReference type="NCBI Taxonomy" id="381431"/>
    <lineage>
        <taxon>Bacteria</taxon>
        <taxon>Pseudomonadati</taxon>
        <taxon>Pseudomonadota</taxon>
        <taxon>Gammaproteobacteria</taxon>
        <taxon>Nevskiales</taxon>
        <taxon>Nevskiaceae</taxon>
        <taxon>Panacagrimonas</taxon>
    </lineage>
</organism>
<comment type="caution">
    <text evidence="1">The sequence shown here is derived from an EMBL/GenBank/DDBJ whole genome shotgun (WGS) entry which is preliminary data.</text>
</comment>
<dbReference type="RefSeq" id="WP_210772293.1">
    <property type="nucleotide sequence ID" value="NZ_MWIN01000001.1"/>
</dbReference>
<dbReference type="GO" id="GO:0004497">
    <property type="term" value="F:monooxygenase activity"/>
    <property type="evidence" value="ECO:0007669"/>
    <property type="project" value="UniProtKB-KW"/>
</dbReference>
<accession>A0A4R7PG31</accession>
<dbReference type="InterPro" id="IPR010353">
    <property type="entry name" value="DmpK"/>
</dbReference>
<evidence type="ECO:0000313" key="2">
    <source>
        <dbReference type="Proteomes" id="UP000295341"/>
    </source>
</evidence>
<gene>
    <name evidence="1" type="ORF">DFR24_1999</name>
</gene>
<keyword evidence="2" id="KW-1185">Reference proteome</keyword>
<protein>
    <submittedName>
        <fullName evidence="1">Phenol 2-monooxygenase P0 subunit</fullName>
    </submittedName>
</protein>
<dbReference type="EMBL" id="SOBT01000008">
    <property type="protein sequence ID" value="TDU32601.1"/>
    <property type="molecule type" value="Genomic_DNA"/>
</dbReference>
<evidence type="ECO:0000313" key="1">
    <source>
        <dbReference type="EMBL" id="TDU32601.1"/>
    </source>
</evidence>
<dbReference type="Proteomes" id="UP000295341">
    <property type="component" value="Unassembled WGS sequence"/>
</dbReference>
<reference evidence="1 2" key="1">
    <citation type="submission" date="2019-03" db="EMBL/GenBank/DDBJ databases">
        <title>Genomic Encyclopedia of Type Strains, Phase IV (KMG-IV): sequencing the most valuable type-strain genomes for metagenomic binning, comparative biology and taxonomic classification.</title>
        <authorList>
            <person name="Goeker M."/>
        </authorList>
    </citation>
    <scope>NUCLEOTIDE SEQUENCE [LARGE SCALE GENOMIC DNA]</scope>
    <source>
        <strain evidence="1 2">DSM 26377</strain>
    </source>
</reference>
<keyword evidence="1" id="KW-0503">Monooxygenase</keyword>
<proteinExistence type="predicted"/>
<dbReference type="Pfam" id="PF06099">
    <property type="entry name" value="Phenol_hyd_sub"/>
    <property type="match status" value="1"/>
</dbReference>
<keyword evidence="1" id="KW-0560">Oxidoreductase</keyword>
<dbReference type="AlphaFoldDB" id="A0A4R7PG31"/>
<name>A0A4R7PG31_9GAMM</name>
<dbReference type="PIRSF" id="PIRSF000039">
    <property type="entry name" value="Phenol_monooxy_K"/>
    <property type="match status" value="1"/>
</dbReference>
<sequence length="89" mass="10556">MSLHQLPPRKPVFDVDRRYVRYRELDARGYVQFDFAIGDPELAVELTLPLRAYQEFCRTQAVTYLTREQAEDIDFEKSKWRFGAPGQQD</sequence>